<dbReference type="Proteomes" id="UP000179524">
    <property type="component" value="Unassembled WGS sequence"/>
</dbReference>
<evidence type="ECO:0000313" key="3">
    <source>
        <dbReference type="EMBL" id="OIJ11343.1"/>
    </source>
</evidence>
<evidence type="ECO:0000259" key="2">
    <source>
        <dbReference type="Pfam" id="PF00589"/>
    </source>
</evidence>
<dbReference type="Pfam" id="PF00589">
    <property type="entry name" value="Phage_integrase"/>
    <property type="match status" value="1"/>
</dbReference>
<gene>
    <name evidence="3" type="ORF">BKP37_15820</name>
</gene>
<dbReference type="EMBL" id="MLQR01000040">
    <property type="protein sequence ID" value="OIJ11343.1"/>
    <property type="molecule type" value="Genomic_DNA"/>
</dbReference>
<dbReference type="AlphaFoldDB" id="A0A1S2LGY3"/>
<proteinExistence type="predicted"/>
<dbReference type="InterPro" id="IPR011010">
    <property type="entry name" value="DNA_brk_join_enz"/>
</dbReference>
<dbReference type="GO" id="GO:0003677">
    <property type="term" value="F:DNA binding"/>
    <property type="evidence" value="ECO:0007669"/>
    <property type="project" value="InterPro"/>
</dbReference>
<accession>A0A1S2LGY3</accession>
<reference evidence="3 4" key="1">
    <citation type="submission" date="2016-10" db="EMBL/GenBank/DDBJ databases">
        <title>Draft genome sequences of four alkaliphilic bacteria belonging to the Anaerobacillus genus.</title>
        <authorList>
            <person name="Bassil N.M."/>
            <person name="Lloyd J.R."/>
        </authorList>
    </citation>
    <scope>NUCLEOTIDE SEQUENCE [LARGE SCALE GENOMIC DNA]</scope>
    <source>
        <strain evidence="3 4">DSM 18345</strain>
    </source>
</reference>
<dbReference type="GO" id="GO:0006310">
    <property type="term" value="P:DNA recombination"/>
    <property type="evidence" value="ECO:0007669"/>
    <property type="project" value="UniProtKB-KW"/>
</dbReference>
<evidence type="ECO:0000256" key="1">
    <source>
        <dbReference type="ARBA" id="ARBA00023172"/>
    </source>
</evidence>
<name>A0A1S2LGY3_9BACI</name>
<comment type="caution">
    <text evidence="3">The sequence shown here is derived from an EMBL/GenBank/DDBJ whole genome shotgun (WGS) entry which is preliminary data.</text>
</comment>
<dbReference type="Gene3D" id="1.10.443.10">
    <property type="entry name" value="Intergrase catalytic core"/>
    <property type="match status" value="1"/>
</dbReference>
<dbReference type="GO" id="GO:0015074">
    <property type="term" value="P:DNA integration"/>
    <property type="evidence" value="ECO:0007669"/>
    <property type="project" value="InterPro"/>
</dbReference>
<keyword evidence="4" id="KW-1185">Reference proteome</keyword>
<dbReference type="SUPFAM" id="SSF56349">
    <property type="entry name" value="DNA breaking-rejoining enzymes"/>
    <property type="match status" value="1"/>
</dbReference>
<protein>
    <recommendedName>
        <fullName evidence="2">Tyr recombinase domain-containing protein</fullName>
    </recommendedName>
</protein>
<feature type="domain" description="Tyr recombinase" evidence="2">
    <location>
        <begin position="6"/>
        <end position="80"/>
    </location>
</feature>
<organism evidence="3 4">
    <name type="scientific">Anaerobacillus alkalilacustris</name>
    <dbReference type="NCBI Taxonomy" id="393763"/>
    <lineage>
        <taxon>Bacteria</taxon>
        <taxon>Bacillati</taxon>
        <taxon>Bacillota</taxon>
        <taxon>Bacilli</taxon>
        <taxon>Bacillales</taxon>
        <taxon>Bacillaceae</taxon>
        <taxon>Anaerobacillus</taxon>
    </lineage>
</organism>
<dbReference type="InterPro" id="IPR013762">
    <property type="entry name" value="Integrase-like_cat_sf"/>
</dbReference>
<sequence length="83" mass="9536">MVHHKKAQEQLEVELGKNYQNVYNLVFTNKSGGFIKSAFIHTQMRTLINKAGLAEITFHGLRHTHIRLLIQNVVSIEALKVRL</sequence>
<dbReference type="InterPro" id="IPR002104">
    <property type="entry name" value="Integrase_catalytic"/>
</dbReference>
<keyword evidence="1" id="KW-0233">DNA recombination</keyword>
<evidence type="ECO:0000313" key="4">
    <source>
        <dbReference type="Proteomes" id="UP000179524"/>
    </source>
</evidence>